<evidence type="ECO:0000313" key="1">
    <source>
        <dbReference type="EMBL" id="AGA28158.1"/>
    </source>
</evidence>
<keyword evidence="1" id="KW-0808">Transferase</keyword>
<dbReference type="GO" id="GO:0008168">
    <property type="term" value="F:methyltransferase activity"/>
    <property type="evidence" value="ECO:0007669"/>
    <property type="project" value="UniProtKB-KW"/>
</dbReference>
<sequence>MAQSSLRSEAGSAPPDRPCPVCDGGECAVMHTQRFVLPEDHPLRDGYKVVCCDRCGFVYASTPANQADYDAFYAKFSKYEDNTTSTGSGVTPWDAERLEGTAADLARFIPDRAARIVDIGCANGGLLAALKARGYENLCGVDPSPGCARYVRDQLGIEAYPGLLTRLPDELGSVDAVLLSHVMEHVRELRPALEAVRRVMKPGAILYVEVPDATRYVDFLFAPFQDFNTEHINHFSHDSLANLLRACGLQPVESGRRMLMTSPGMPYPAIYAVGVGSAANLPVPAEAVRKDQTLRPAIEAYIAGSARLLAAIDLKIRRALESSGPILVWGAGQLAMKLLAETSLGQAEIAAFVDGNPIHHGKTIRGVPVLAPEQVRGLAHPILITSTLHEREIVEKISQMGLNHRVLCLGAESDVRNSS</sequence>
<dbReference type="GO" id="GO:0032259">
    <property type="term" value="P:methylation"/>
    <property type="evidence" value="ECO:0007669"/>
    <property type="project" value="UniProtKB-KW"/>
</dbReference>
<dbReference type="AlphaFoldDB" id="L0DH65"/>
<dbReference type="HOGENOM" id="CLU_053848_0_0_0"/>
<dbReference type="CDD" id="cd02440">
    <property type="entry name" value="AdoMet_MTases"/>
    <property type="match status" value="1"/>
</dbReference>
<dbReference type="PANTHER" id="PTHR43861:SF5">
    <property type="entry name" value="BLL5978 PROTEIN"/>
    <property type="match status" value="1"/>
</dbReference>
<dbReference type="SUPFAM" id="SSF53335">
    <property type="entry name" value="S-adenosyl-L-methionine-dependent methyltransferases"/>
    <property type="match status" value="2"/>
</dbReference>
<accession>L0DH65</accession>
<evidence type="ECO:0000313" key="2">
    <source>
        <dbReference type="Proteomes" id="UP000010798"/>
    </source>
</evidence>
<organism evidence="1 2">
    <name type="scientific">Singulisphaera acidiphila (strain ATCC BAA-1392 / DSM 18658 / VKM B-2454 / MOB10)</name>
    <dbReference type="NCBI Taxonomy" id="886293"/>
    <lineage>
        <taxon>Bacteria</taxon>
        <taxon>Pseudomonadati</taxon>
        <taxon>Planctomycetota</taxon>
        <taxon>Planctomycetia</taxon>
        <taxon>Isosphaerales</taxon>
        <taxon>Isosphaeraceae</taxon>
        <taxon>Singulisphaera</taxon>
    </lineage>
</organism>
<dbReference type="eggNOG" id="COG2227">
    <property type="taxonomic scope" value="Bacteria"/>
</dbReference>
<dbReference type="STRING" id="886293.Sinac_3930"/>
<dbReference type="InterPro" id="IPR029063">
    <property type="entry name" value="SAM-dependent_MTases_sf"/>
</dbReference>
<dbReference type="EMBL" id="CP003364">
    <property type="protein sequence ID" value="AGA28158.1"/>
    <property type="molecule type" value="Genomic_DNA"/>
</dbReference>
<dbReference type="KEGG" id="saci:Sinac_3930"/>
<dbReference type="Pfam" id="PF13489">
    <property type="entry name" value="Methyltransf_23"/>
    <property type="match status" value="1"/>
</dbReference>
<keyword evidence="2" id="KW-1185">Reference proteome</keyword>
<dbReference type="Gene3D" id="3.40.50.720">
    <property type="entry name" value="NAD(P)-binding Rossmann-like Domain"/>
    <property type="match status" value="1"/>
</dbReference>
<dbReference type="eggNOG" id="COG1086">
    <property type="taxonomic scope" value="Bacteria"/>
</dbReference>
<name>L0DH65_SINAD</name>
<dbReference type="Proteomes" id="UP000010798">
    <property type="component" value="Chromosome"/>
</dbReference>
<reference evidence="1 2" key="1">
    <citation type="submission" date="2012-02" db="EMBL/GenBank/DDBJ databases">
        <title>Complete sequence of chromosome of Singulisphaera acidiphila DSM 18658.</title>
        <authorList>
            <consortium name="US DOE Joint Genome Institute (JGI-PGF)"/>
            <person name="Lucas S."/>
            <person name="Copeland A."/>
            <person name="Lapidus A."/>
            <person name="Glavina del Rio T."/>
            <person name="Dalin E."/>
            <person name="Tice H."/>
            <person name="Bruce D."/>
            <person name="Goodwin L."/>
            <person name="Pitluck S."/>
            <person name="Peters L."/>
            <person name="Ovchinnikova G."/>
            <person name="Chertkov O."/>
            <person name="Kyrpides N."/>
            <person name="Mavromatis K."/>
            <person name="Ivanova N."/>
            <person name="Brettin T."/>
            <person name="Detter J.C."/>
            <person name="Han C."/>
            <person name="Larimer F."/>
            <person name="Land M."/>
            <person name="Hauser L."/>
            <person name="Markowitz V."/>
            <person name="Cheng J.-F."/>
            <person name="Hugenholtz P."/>
            <person name="Woyke T."/>
            <person name="Wu D."/>
            <person name="Tindall B."/>
            <person name="Pomrenke H."/>
            <person name="Brambilla E."/>
            <person name="Klenk H.-P."/>
            <person name="Eisen J.A."/>
        </authorList>
    </citation>
    <scope>NUCLEOTIDE SEQUENCE [LARGE SCALE GENOMIC DNA]</scope>
    <source>
        <strain evidence="2">ATCC BAA-1392 / DSM 18658 / VKM B-2454 / MOB10</strain>
    </source>
</reference>
<dbReference type="PANTHER" id="PTHR43861">
    <property type="entry name" value="TRANS-ACONITATE 2-METHYLTRANSFERASE-RELATED"/>
    <property type="match status" value="1"/>
</dbReference>
<keyword evidence="1" id="KW-0489">Methyltransferase</keyword>
<protein>
    <submittedName>
        <fullName evidence="1">Methyltransferase family protein</fullName>
    </submittedName>
</protein>
<proteinExistence type="predicted"/>
<dbReference type="RefSeq" id="WP_015247290.1">
    <property type="nucleotide sequence ID" value="NC_019892.1"/>
</dbReference>
<gene>
    <name evidence="1" type="ordered locus">Sinac_3930</name>
</gene>
<dbReference type="OrthoDB" id="210346at2"/>
<dbReference type="Gene3D" id="3.40.50.150">
    <property type="entry name" value="Vaccinia Virus protein VP39"/>
    <property type="match status" value="1"/>
</dbReference>